<dbReference type="Proteomes" id="UP000002033">
    <property type="component" value="Chromosome"/>
</dbReference>
<evidence type="ECO:0000256" key="1">
    <source>
        <dbReference type="SAM" id="SignalP"/>
    </source>
</evidence>
<dbReference type="RefSeq" id="WP_013217471.1">
    <property type="nucleotide sequence ID" value="NC_014313.1"/>
</dbReference>
<accession>D8JYA8</accession>
<sequence length="461" mass="47878" precursor="true">MTPSVRPKGVLGMSALAAILGAQALLTANVAMAATTVTQPRFGSVEVVTPKTSASAFVILLSDPNDSSSAAREIATEIADRGAAVAVIDATAMRSILQASGSAKACIDLFGDLESLARMAERQIGMATWQQPVLLGIGDGGVVAYLGLAQAPSNTLAGAVSFGFSPTLASAKPFCDVTSSAGEGTQTFTYQPAQLAGRWIAVTANAGEPSLKPFLDAHPGSQAIAAPAGDKAGRDAAIKAVFEVAATTGAALSDLPLVELPAKHPKVLLIFFSGDGGWRDIDKQLGELLSKDGVAVIGVDALRYFWSKKEPQTIAADIHRIIAHYGPAWGVKSFALAGYSFGAGIIPLTWPKLAPATQDQIKLIAMLGLEPVARLQMSMAGWLGLNSSADIPLGPYLAQLPQARVMCVYSVEEQKDNNTGCTLAELDGATRIGRTGGHHFGGDYDDIARIILERLNAAGEK</sequence>
<feature type="signal peptide" evidence="1">
    <location>
        <begin position="1"/>
        <end position="33"/>
    </location>
</feature>
<organism evidence="3 4">
    <name type="scientific">Hyphomicrobium denitrificans (strain ATCC 51888 / DSM 1869 / NCIMB 11706 / TK 0415)</name>
    <dbReference type="NCBI Taxonomy" id="582899"/>
    <lineage>
        <taxon>Bacteria</taxon>
        <taxon>Pseudomonadati</taxon>
        <taxon>Pseudomonadota</taxon>
        <taxon>Alphaproteobacteria</taxon>
        <taxon>Hyphomicrobiales</taxon>
        <taxon>Hyphomicrobiaceae</taxon>
        <taxon>Hyphomicrobium</taxon>
    </lineage>
</organism>
<dbReference type="STRING" id="582899.Hden_3521"/>
<dbReference type="Pfam" id="PF06057">
    <property type="entry name" value="VirJ"/>
    <property type="match status" value="1"/>
</dbReference>
<dbReference type="eggNOG" id="COG3946">
    <property type="taxonomic scope" value="Bacteria"/>
</dbReference>
<dbReference type="InterPro" id="IPR010333">
    <property type="entry name" value="VirJ"/>
</dbReference>
<proteinExistence type="predicted"/>
<evidence type="ECO:0000313" key="3">
    <source>
        <dbReference type="EMBL" id="ADJ25312.1"/>
    </source>
</evidence>
<dbReference type="KEGG" id="hdn:Hden_3521"/>
<feature type="chain" id="PRO_5003116493" evidence="1">
    <location>
        <begin position="34"/>
        <end position="461"/>
    </location>
</feature>
<dbReference type="InterPro" id="IPR011225">
    <property type="entry name" value="IV_sec_VirJ"/>
</dbReference>
<reference evidence="4" key="1">
    <citation type="journal article" date="2011" name="J. Bacteriol.">
        <title>Genome sequences of eight morphologically diverse alphaproteobacteria.</title>
        <authorList>
            <consortium name="US DOE Joint Genome Institute"/>
            <person name="Brown P.J."/>
            <person name="Kysela D.T."/>
            <person name="Buechlein A."/>
            <person name="Hemmerich C."/>
            <person name="Brun Y.V."/>
        </authorList>
    </citation>
    <scope>NUCLEOTIDE SEQUENCE [LARGE SCALE GENOMIC DNA]</scope>
    <source>
        <strain evidence="4">ATCC 51888 / DSM 1869 / NCIB 11706 / TK 0415</strain>
    </source>
</reference>
<dbReference type="AlphaFoldDB" id="D8JYA8"/>
<keyword evidence="1" id="KW-0732">Signal</keyword>
<dbReference type="InterPro" id="IPR029058">
    <property type="entry name" value="AB_hydrolase_fold"/>
</dbReference>
<dbReference type="PIRSF" id="PIRSF029063">
    <property type="entry name" value="IV_sec_VirJ"/>
    <property type="match status" value="1"/>
</dbReference>
<dbReference type="EMBL" id="CP002083">
    <property type="protein sequence ID" value="ADJ25312.1"/>
    <property type="molecule type" value="Genomic_DNA"/>
</dbReference>
<keyword evidence="4" id="KW-1185">Reference proteome</keyword>
<evidence type="ECO:0000259" key="2">
    <source>
        <dbReference type="Pfam" id="PF06057"/>
    </source>
</evidence>
<name>D8JYA8_HYPDA</name>
<evidence type="ECO:0000313" key="4">
    <source>
        <dbReference type="Proteomes" id="UP000002033"/>
    </source>
</evidence>
<dbReference type="ESTHER" id="hypda-d8jya8">
    <property type="family name" value="VirJ"/>
</dbReference>
<dbReference type="SUPFAM" id="SSF53474">
    <property type="entry name" value="alpha/beta-Hydrolases"/>
    <property type="match status" value="2"/>
</dbReference>
<protein>
    <submittedName>
        <fullName evidence="3">Virulence factor family protein</fullName>
    </submittedName>
</protein>
<gene>
    <name evidence="3" type="ordered locus">Hden_3521</name>
</gene>
<dbReference type="HOGENOM" id="CLU_033710_0_0_5"/>
<dbReference type="Gene3D" id="3.40.50.1820">
    <property type="entry name" value="alpha/beta hydrolase"/>
    <property type="match status" value="1"/>
</dbReference>
<feature type="domain" description="Bacterial virulence" evidence="2">
    <location>
        <begin position="268"/>
        <end position="457"/>
    </location>
</feature>